<accession>A0A380G393</accession>
<dbReference type="SUPFAM" id="SSF53187">
    <property type="entry name" value="Zn-dependent exopeptidases"/>
    <property type="match status" value="1"/>
</dbReference>
<name>A0A380G393_9STAP</name>
<evidence type="ECO:0000256" key="13">
    <source>
        <dbReference type="ARBA" id="ARBA00023285"/>
    </source>
</evidence>
<gene>
    <name evidence="17" type="primary">dapE_2</name>
    <name evidence="17" type="ORF">NCTC13830_02663</name>
</gene>
<evidence type="ECO:0000256" key="7">
    <source>
        <dbReference type="ARBA" id="ARBA00022605"/>
    </source>
</evidence>
<dbReference type="NCBIfam" id="TIGR01910">
    <property type="entry name" value="DapE-ArgE"/>
    <property type="match status" value="1"/>
</dbReference>
<proteinExistence type="inferred from homology"/>
<dbReference type="InterPro" id="IPR001261">
    <property type="entry name" value="ArgE/DapE_CS"/>
</dbReference>
<sequence>MFKKVKLCIDNINNNLKVVNRLSTFSEDEKIQLLADIVEMDTVNDNEIEVCEYLKDLLEKHDIESEILEIEGKRANLVAEIGSGSPVLAISGHMDVVDIGEKDEWSHDPFELTEEDGKLYGRGTTDMKGGLMAMVITLIELKEEDKLPNGTIRLLATTNEEKEQHGAGYFAEKGYLDDVDGLIIGEPTDNALFYAHKGSMGCRVVAKGKAAHSSMPFLGENAIELLIEFMEKLKAEYKEIKKNDNEHELNIAPMIDKFAGDSISKEEKDFASGLTMIGSIIQGGKQFNSVPEVASIEYNVRTVPEYDNDFIKELFEKVIKEVDEDHLKLEIASSLDPVVSDEDNELIKAINETAANYVDKDEIVVSALIGTTDASSFLGDNENNVDLAVFGPGKSLVAHQIDEYIEKDMYLNYIDIYKDAFVKYLEEKKE</sequence>
<comment type="cofactor">
    <cofactor evidence="1">
        <name>Co(2+)</name>
        <dbReference type="ChEBI" id="CHEBI:48828"/>
    </cofactor>
</comment>
<evidence type="ECO:0000259" key="16">
    <source>
        <dbReference type="Pfam" id="PF07687"/>
    </source>
</evidence>
<evidence type="ECO:0000256" key="1">
    <source>
        <dbReference type="ARBA" id="ARBA00001941"/>
    </source>
</evidence>
<evidence type="ECO:0000256" key="14">
    <source>
        <dbReference type="ARBA" id="ARBA00051301"/>
    </source>
</evidence>
<dbReference type="PROSITE" id="PS00759">
    <property type="entry name" value="ARGE_DAPE_CPG2_2"/>
    <property type="match status" value="1"/>
</dbReference>
<keyword evidence="9 17" id="KW-0378">Hydrolase</keyword>
<keyword evidence="7" id="KW-0028">Amino-acid biosynthesis</keyword>
<comment type="similarity">
    <text evidence="4">Belongs to the peptidase M20A family.</text>
</comment>
<keyword evidence="13" id="KW-0170">Cobalt</keyword>
<comment type="catalytic activity">
    <reaction evidence="14">
        <text>N-succinyl-(2S,6S)-2,6-diaminopimelate + H2O = (2S,6S)-2,6-diaminopimelate + succinate</text>
        <dbReference type="Rhea" id="RHEA:22608"/>
        <dbReference type="ChEBI" id="CHEBI:15377"/>
        <dbReference type="ChEBI" id="CHEBI:30031"/>
        <dbReference type="ChEBI" id="CHEBI:57609"/>
        <dbReference type="ChEBI" id="CHEBI:58087"/>
        <dbReference type="EC" id="3.5.1.18"/>
    </reaction>
</comment>
<reference evidence="17 18" key="1">
    <citation type="submission" date="2018-06" db="EMBL/GenBank/DDBJ databases">
        <authorList>
            <consortium name="Pathogen Informatics"/>
            <person name="Doyle S."/>
        </authorList>
    </citation>
    <scope>NUCLEOTIDE SEQUENCE [LARGE SCALE GENOMIC DNA]</scope>
    <source>
        <strain evidence="17 18">NCTC13830</strain>
    </source>
</reference>
<organism evidence="17 18">
    <name type="scientific">Staphylococcus petrasii</name>
    <dbReference type="NCBI Taxonomy" id="1276936"/>
    <lineage>
        <taxon>Bacteria</taxon>
        <taxon>Bacillati</taxon>
        <taxon>Bacillota</taxon>
        <taxon>Bacilli</taxon>
        <taxon>Bacillales</taxon>
        <taxon>Staphylococcaceae</taxon>
        <taxon>Staphylococcus</taxon>
    </lineage>
</organism>
<evidence type="ECO:0000256" key="10">
    <source>
        <dbReference type="ARBA" id="ARBA00022833"/>
    </source>
</evidence>
<evidence type="ECO:0000256" key="3">
    <source>
        <dbReference type="ARBA" id="ARBA00005130"/>
    </source>
</evidence>
<dbReference type="PANTHER" id="PTHR43808:SF8">
    <property type="entry name" value="PEPTIDASE M20 DIMERISATION DOMAIN-CONTAINING PROTEIN"/>
    <property type="match status" value="1"/>
</dbReference>
<feature type="coiled-coil region" evidence="15">
    <location>
        <begin position="223"/>
        <end position="250"/>
    </location>
</feature>
<dbReference type="GO" id="GO:0009014">
    <property type="term" value="F:succinyl-diaminopimelate desuccinylase activity"/>
    <property type="evidence" value="ECO:0007669"/>
    <property type="project" value="UniProtKB-EC"/>
</dbReference>
<keyword evidence="8" id="KW-0479">Metal-binding</keyword>
<dbReference type="GO" id="GO:0009089">
    <property type="term" value="P:lysine biosynthetic process via diaminopimelate"/>
    <property type="evidence" value="ECO:0007669"/>
    <property type="project" value="UniProtKB-UniPathway"/>
</dbReference>
<dbReference type="CDD" id="cd08659">
    <property type="entry name" value="M20_ArgE_DapE-like"/>
    <property type="match status" value="1"/>
</dbReference>
<dbReference type="InterPro" id="IPR010182">
    <property type="entry name" value="ArgE/DapE"/>
</dbReference>
<dbReference type="GO" id="GO:0019877">
    <property type="term" value="P:diaminopimelate biosynthetic process"/>
    <property type="evidence" value="ECO:0007669"/>
    <property type="project" value="UniProtKB-KW"/>
</dbReference>
<dbReference type="Pfam" id="PF07687">
    <property type="entry name" value="M20_dimer"/>
    <property type="match status" value="1"/>
</dbReference>
<dbReference type="InterPro" id="IPR002933">
    <property type="entry name" value="Peptidase_M20"/>
</dbReference>
<evidence type="ECO:0000256" key="9">
    <source>
        <dbReference type="ARBA" id="ARBA00022801"/>
    </source>
</evidence>
<dbReference type="Gene3D" id="3.30.70.360">
    <property type="match status" value="1"/>
</dbReference>
<comment type="pathway">
    <text evidence="3">Amino-acid biosynthesis; L-lysine biosynthesis via DAP pathway; LL-2,6-diaminopimelate from (S)-tetrahydrodipicolinate (succinylase route): step 3/3.</text>
</comment>
<dbReference type="Proteomes" id="UP000254047">
    <property type="component" value="Unassembled WGS sequence"/>
</dbReference>
<keyword evidence="10" id="KW-0862">Zinc</keyword>
<evidence type="ECO:0000256" key="12">
    <source>
        <dbReference type="ARBA" id="ARBA00023154"/>
    </source>
</evidence>
<dbReference type="EMBL" id="UHDO01000001">
    <property type="protein sequence ID" value="SUM45242.1"/>
    <property type="molecule type" value="Genomic_DNA"/>
</dbReference>
<feature type="domain" description="Peptidase M20 dimerisation" evidence="16">
    <location>
        <begin position="194"/>
        <end position="324"/>
    </location>
</feature>
<dbReference type="EC" id="3.5.1.18" evidence="5"/>
<evidence type="ECO:0000256" key="5">
    <source>
        <dbReference type="ARBA" id="ARBA00011921"/>
    </source>
</evidence>
<dbReference type="PANTHER" id="PTHR43808">
    <property type="entry name" value="ACETYLORNITHINE DEACETYLASE"/>
    <property type="match status" value="1"/>
</dbReference>
<dbReference type="SUPFAM" id="SSF55031">
    <property type="entry name" value="Bacterial exopeptidase dimerisation domain"/>
    <property type="match status" value="1"/>
</dbReference>
<dbReference type="UniPathway" id="UPA00034">
    <property type="reaction ID" value="UER00021"/>
</dbReference>
<comment type="cofactor">
    <cofactor evidence="2">
        <name>Zn(2+)</name>
        <dbReference type="ChEBI" id="CHEBI:29105"/>
    </cofactor>
</comment>
<evidence type="ECO:0000256" key="4">
    <source>
        <dbReference type="ARBA" id="ARBA00006247"/>
    </source>
</evidence>
<dbReference type="InterPro" id="IPR036264">
    <property type="entry name" value="Bact_exopeptidase_dim_dom"/>
</dbReference>
<evidence type="ECO:0000256" key="11">
    <source>
        <dbReference type="ARBA" id="ARBA00022915"/>
    </source>
</evidence>
<dbReference type="PROSITE" id="PS00758">
    <property type="entry name" value="ARGE_DAPE_CPG2_1"/>
    <property type="match status" value="1"/>
</dbReference>
<dbReference type="GO" id="GO:0046872">
    <property type="term" value="F:metal ion binding"/>
    <property type="evidence" value="ECO:0007669"/>
    <property type="project" value="UniProtKB-KW"/>
</dbReference>
<evidence type="ECO:0000313" key="18">
    <source>
        <dbReference type="Proteomes" id="UP000254047"/>
    </source>
</evidence>
<dbReference type="InterPro" id="IPR050072">
    <property type="entry name" value="Peptidase_M20A"/>
</dbReference>
<keyword evidence="15" id="KW-0175">Coiled coil</keyword>
<dbReference type="Pfam" id="PF01546">
    <property type="entry name" value="Peptidase_M20"/>
    <property type="match status" value="1"/>
</dbReference>
<evidence type="ECO:0000256" key="8">
    <source>
        <dbReference type="ARBA" id="ARBA00022723"/>
    </source>
</evidence>
<keyword evidence="12" id="KW-0457">Lysine biosynthesis</keyword>
<dbReference type="Gene3D" id="3.40.630.10">
    <property type="entry name" value="Zn peptidases"/>
    <property type="match status" value="2"/>
</dbReference>
<dbReference type="NCBIfam" id="NF006365">
    <property type="entry name" value="PRK08588.1"/>
    <property type="match status" value="1"/>
</dbReference>
<evidence type="ECO:0000256" key="6">
    <source>
        <dbReference type="ARBA" id="ARBA00016853"/>
    </source>
</evidence>
<protein>
    <recommendedName>
        <fullName evidence="6">Probable succinyl-diaminopimelate desuccinylase</fullName>
        <ecNumber evidence="5">3.5.1.18</ecNumber>
    </recommendedName>
</protein>
<dbReference type="AlphaFoldDB" id="A0A380G393"/>
<evidence type="ECO:0000313" key="17">
    <source>
        <dbReference type="EMBL" id="SUM45242.1"/>
    </source>
</evidence>
<keyword evidence="11" id="KW-0220">Diaminopimelate biosynthesis</keyword>
<dbReference type="InterPro" id="IPR011650">
    <property type="entry name" value="Peptidase_M20_dimer"/>
</dbReference>
<evidence type="ECO:0000256" key="2">
    <source>
        <dbReference type="ARBA" id="ARBA00001947"/>
    </source>
</evidence>
<evidence type="ECO:0000256" key="15">
    <source>
        <dbReference type="SAM" id="Coils"/>
    </source>
</evidence>